<reference evidence="2" key="1">
    <citation type="submission" date="2021-02" db="EMBL/GenBank/DDBJ databases">
        <authorList>
            <person name="Palmer J.M."/>
        </authorList>
    </citation>
    <scope>NUCLEOTIDE SEQUENCE</scope>
    <source>
        <strain evidence="2">SCRP734</strain>
    </source>
</reference>
<evidence type="ECO:0000313" key="3">
    <source>
        <dbReference type="Proteomes" id="UP000694044"/>
    </source>
</evidence>
<name>A0A8T1VC28_9STRA</name>
<gene>
    <name evidence="2" type="ORF">PHYPSEUDO_011018</name>
</gene>
<comment type="caution">
    <text evidence="2">The sequence shown here is derived from an EMBL/GenBank/DDBJ whole genome shotgun (WGS) entry which is preliminary data.</text>
</comment>
<dbReference type="AlphaFoldDB" id="A0A8T1VC28"/>
<dbReference type="Proteomes" id="UP000694044">
    <property type="component" value="Unassembled WGS sequence"/>
</dbReference>
<sequence>MNPAKWSALGVVSPGFWLERATMETTISSIVFFMGGVEMLAPDGKRGSNMQRMSSGRPRQKQRERTLAQNVGDRPVNFHVGTTCWSHHVLNLPAWILCQTQLMQRGT</sequence>
<keyword evidence="3" id="KW-1185">Reference proteome</keyword>
<feature type="region of interest" description="Disordered" evidence="1">
    <location>
        <begin position="42"/>
        <end position="65"/>
    </location>
</feature>
<protein>
    <submittedName>
        <fullName evidence="2">Uncharacterized protein</fullName>
    </submittedName>
</protein>
<evidence type="ECO:0000256" key="1">
    <source>
        <dbReference type="SAM" id="MobiDB-lite"/>
    </source>
</evidence>
<accession>A0A8T1VC28</accession>
<dbReference type="EMBL" id="JAGDFM010000482">
    <property type="protein sequence ID" value="KAG7377783.1"/>
    <property type="molecule type" value="Genomic_DNA"/>
</dbReference>
<organism evidence="2 3">
    <name type="scientific">Phytophthora pseudosyringae</name>
    <dbReference type="NCBI Taxonomy" id="221518"/>
    <lineage>
        <taxon>Eukaryota</taxon>
        <taxon>Sar</taxon>
        <taxon>Stramenopiles</taxon>
        <taxon>Oomycota</taxon>
        <taxon>Peronosporomycetes</taxon>
        <taxon>Peronosporales</taxon>
        <taxon>Peronosporaceae</taxon>
        <taxon>Phytophthora</taxon>
    </lineage>
</organism>
<proteinExistence type="predicted"/>
<evidence type="ECO:0000313" key="2">
    <source>
        <dbReference type="EMBL" id="KAG7377783.1"/>
    </source>
</evidence>